<reference evidence="3 4" key="1">
    <citation type="submission" date="2019-03" db="EMBL/GenBank/DDBJ databases">
        <title>Draft genome sequences of novel Actinobacteria.</title>
        <authorList>
            <person name="Sahin N."/>
            <person name="Ay H."/>
            <person name="Saygin H."/>
        </authorList>
    </citation>
    <scope>NUCLEOTIDE SEQUENCE [LARGE SCALE GENOMIC DNA]</scope>
    <source>
        <strain evidence="3 4">DSM 45941</strain>
    </source>
</reference>
<evidence type="ECO:0000313" key="3">
    <source>
        <dbReference type="EMBL" id="TDD91113.1"/>
    </source>
</evidence>
<keyword evidence="3" id="KW-0547">Nucleotide-binding</keyword>
<gene>
    <name evidence="3" type="ORF">E1293_02800</name>
</gene>
<evidence type="ECO:0000256" key="1">
    <source>
        <dbReference type="SAM" id="MobiDB-lite"/>
    </source>
</evidence>
<feature type="domain" description="Histidine kinase/HSP90-like ATPase" evidence="2">
    <location>
        <begin position="47"/>
        <end position="125"/>
    </location>
</feature>
<sequence length="285" mass="31554">MVVPVGRRPPDAGRVGAGGGRDDRRGDAVIVWDEVHTERVCSDDVLDVREVRARVRRAVARVADGFDLGDVDLLVCEVATNAVRHSASGQPGGGVWVTLLVSAARLRVEIQDDGDSEGRPDDPHPWVGMGRGRSRASHGAGAGRPMGRPSRRGRMPHRMVRGRPMTAVRMLCDAWATWWSGRNDQQSVRPLPREHPEVDFLFGGAVPEMRQVFEVFPGEARAWRTLAEMEDARSRIWSRQGRVWDAGLCAGRAQAYRAAAEQLENVLIDLLGLWDEYERRAGGRT</sequence>
<proteinExistence type="predicted"/>
<dbReference type="Pfam" id="PF13581">
    <property type="entry name" value="HATPase_c_2"/>
    <property type="match status" value="1"/>
</dbReference>
<organism evidence="3 4">
    <name type="scientific">Actinomadura darangshiensis</name>
    <dbReference type="NCBI Taxonomy" id="705336"/>
    <lineage>
        <taxon>Bacteria</taxon>
        <taxon>Bacillati</taxon>
        <taxon>Actinomycetota</taxon>
        <taxon>Actinomycetes</taxon>
        <taxon>Streptosporangiales</taxon>
        <taxon>Thermomonosporaceae</taxon>
        <taxon>Actinomadura</taxon>
    </lineage>
</organism>
<name>A0A4R5BZE5_9ACTN</name>
<feature type="region of interest" description="Disordered" evidence="1">
    <location>
        <begin position="1"/>
        <end position="22"/>
    </location>
</feature>
<evidence type="ECO:0000259" key="2">
    <source>
        <dbReference type="Pfam" id="PF13581"/>
    </source>
</evidence>
<feature type="region of interest" description="Disordered" evidence="1">
    <location>
        <begin position="111"/>
        <end position="157"/>
    </location>
</feature>
<dbReference type="GO" id="GO:0005524">
    <property type="term" value="F:ATP binding"/>
    <property type="evidence" value="ECO:0007669"/>
    <property type="project" value="UniProtKB-KW"/>
</dbReference>
<dbReference type="AlphaFoldDB" id="A0A4R5BZE5"/>
<dbReference type="InterPro" id="IPR036890">
    <property type="entry name" value="HATPase_C_sf"/>
</dbReference>
<protein>
    <submittedName>
        <fullName evidence="3">ATP-binding protein</fullName>
    </submittedName>
</protein>
<feature type="compositionally biased region" description="Low complexity" evidence="1">
    <location>
        <begin position="137"/>
        <end position="148"/>
    </location>
</feature>
<dbReference type="InterPro" id="IPR003594">
    <property type="entry name" value="HATPase_dom"/>
</dbReference>
<keyword evidence="4" id="KW-1185">Reference proteome</keyword>
<dbReference type="Proteomes" id="UP000295578">
    <property type="component" value="Unassembled WGS sequence"/>
</dbReference>
<comment type="caution">
    <text evidence="3">The sequence shown here is derived from an EMBL/GenBank/DDBJ whole genome shotgun (WGS) entry which is preliminary data.</text>
</comment>
<dbReference type="SUPFAM" id="SSF55874">
    <property type="entry name" value="ATPase domain of HSP90 chaperone/DNA topoisomerase II/histidine kinase"/>
    <property type="match status" value="1"/>
</dbReference>
<accession>A0A4R5BZE5</accession>
<dbReference type="Gene3D" id="3.30.565.10">
    <property type="entry name" value="Histidine kinase-like ATPase, C-terminal domain"/>
    <property type="match status" value="1"/>
</dbReference>
<keyword evidence="3" id="KW-0067">ATP-binding</keyword>
<dbReference type="EMBL" id="SMKY01000006">
    <property type="protein sequence ID" value="TDD91113.1"/>
    <property type="molecule type" value="Genomic_DNA"/>
</dbReference>
<dbReference type="CDD" id="cd16936">
    <property type="entry name" value="HATPase_RsbW-like"/>
    <property type="match status" value="1"/>
</dbReference>
<evidence type="ECO:0000313" key="4">
    <source>
        <dbReference type="Proteomes" id="UP000295578"/>
    </source>
</evidence>
<feature type="compositionally biased region" description="Basic and acidic residues" evidence="1">
    <location>
        <begin position="111"/>
        <end position="124"/>
    </location>
</feature>
<dbReference type="OrthoDB" id="3482024at2"/>